<feature type="region of interest" description="Disordered" evidence="4">
    <location>
        <begin position="155"/>
        <end position="237"/>
    </location>
</feature>
<reference evidence="6" key="1">
    <citation type="journal article" date="2023" name="Mol. Biol. Evol.">
        <title>Third-Generation Sequencing Reveals the Adaptive Role of the Epigenome in Three Deep-Sea Polychaetes.</title>
        <authorList>
            <person name="Perez M."/>
            <person name="Aroh O."/>
            <person name="Sun Y."/>
            <person name="Lan Y."/>
            <person name="Juniper S.K."/>
            <person name="Young C.R."/>
            <person name="Angers B."/>
            <person name="Qian P.Y."/>
        </authorList>
    </citation>
    <scope>NUCLEOTIDE SEQUENCE</scope>
    <source>
        <strain evidence="6">R07B-5</strain>
    </source>
</reference>
<feature type="compositionally biased region" description="Basic and acidic residues" evidence="4">
    <location>
        <begin position="29"/>
        <end position="44"/>
    </location>
</feature>
<accession>A0AAD9KM86</accession>
<name>A0AAD9KM86_RIDPI</name>
<gene>
    <name evidence="6" type="ORF">NP493_839g00077</name>
</gene>
<dbReference type="Pfam" id="PF13920">
    <property type="entry name" value="zf-C3HC4_3"/>
    <property type="match status" value="1"/>
</dbReference>
<dbReference type="Gene3D" id="3.30.40.10">
    <property type="entry name" value="Zinc/RING finger domain, C3HC4 (zinc finger)"/>
    <property type="match status" value="1"/>
</dbReference>
<feature type="region of interest" description="Disordered" evidence="4">
    <location>
        <begin position="1"/>
        <end position="47"/>
    </location>
</feature>
<evidence type="ECO:0000313" key="7">
    <source>
        <dbReference type="Proteomes" id="UP001209878"/>
    </source>
</evidence>
<feature type="compositionally biased region" description="Low complexity" evidence="4">
    <location>
        <begin position="159"/>
        <end position="172"/>
    </location>
</feature>
<feature type="compositionally biased region" description="Low complexity" evidence="4">
    <location>
        <begin position="210"/>
        <end position="222"/>
    </location>
</feature>
<dbReference type="InterPro" id="IPR001841">
    <property type="entry name" value="Znf_RING"/>
</dbReference>
<proteinExistence type="predicted"/>
<dbReference type="PANTHER" id="PTHR46519:SF2">
    <property type="entry name" value="RING_U-BOX SUPERFAMILY PROTEIN"/>
    <property type="match status" value="1"/>
</dbReference>
<evidence type="ECO:0000256" key="3">
    <source>
        <dbReference type="PROSITE-ProRule" id="PRU00175"/>
    </source>
</evidence>
<dbReference type="PROSITE" id="PS50089">
    <property type="entry name" value="ZF_RING_2"/>
    <property type="match status" value="1"/>
</dbReference>
<dbReference type="GO" id="GO:0008270">
    <property type="term" value="F:zinc ion binding"/>
    <property type="evidence" value="ECO:0007669"/>
    <property type="project" value="UniProtKB-KW"/>
</dbReference>
<sequence>MAESTSEQGSGVADMLPSCEGLAPVAGEKLPEERRMEGDVKGEDLSATPSMEEGLDRLLHRHRSEIMFELRRLQMGDRPVTGQGHREAVEDFFNQTAPPADGTAGHRTTNHHRPESIIVEVNALVERRPVSSMLQSDLFRRNLETMVRGTLGRLGPLVTTYRPTPTATRRQTVNATLPREPGKQEHTSSHAREPETRQQQSDVAEVVQHQSDQSPTNQTQPQPSDPPSSPEQQHTHAHREAILDAAREAHLPEATPTFAQAWLQQFDARADGTSMWSRLQEAERESLVAEISDLVQRQLVTSTLQSERRDRLERNLRRHVADSGIDGRRAQEALRSLQPSASHRRNDFSNLGIGAALSAGSLSDELDAISVVSATAAVSVPYDQSNRALRHEMQQLRSQMQSLQRSVQLSFDLQLEIQRSIRQEVSASLARCHVTSAADDAISRPRCDGQATTDSPLPPSQPASDGKCLICLDRSVDTVFYQCGHMCVCYTCGMELRARGGNCLMCRAPIRDAIKVYRASMD</sequence>
<protein>
    <recommendedName>
        <fullName evidence="5">RING-type domain-containing protein</fullName>
    </recommendedName>
</protein>
<dbReference type="CDD" id="cd16647">
    <property type="entry name" value="mRING-HC-C3HC5_NEU1"/>
    <property type="match status" value="1"/>
</dbReference>
<evidence type="ECO:0000256" key="2">
    <source>
        <dbReference type="ARBA" id="ARBA00022833"/>
    </source>
</evidence>
<feature type="compositionally biased region" description="Basic and acidic residues" evidence="4">
    <location>
        <begin position="180"/>
        <end position="196"/>
    </location>
</feature>
<keyword evidence="1 3" id="KW-0863">Zinc-finger</keyword>
<evidence type="ECO:0000256" key="4">
    <source>
        <dbReference type="SAM" id="MobiDB-lite"/>
    </source>
</evidence>
<dbReference type="EMBL" id="JAODUO010000841">
    <property type="protein sequence ID" value="KAK2173937.1"/>
    <property type="molecule type" value="Genomic_DNA"/>
</dbReference>
<evidence type="ECO:0000259" key="5">
    <source>
        <dbReference type="PROSITE" id="PS50089"/>
    </source>
</evidence>
<dbReference type="InterPro" id="IPR013083">
    <property type="entry name" value="Znf_RING/FYVE/PHD"/>
</dbReference>
<feature type="region of interest" description="Disordered" evidence="4">
    <location>
        <begin position="445"/>
        <end position="464"/>
    </location>
</feature>
<dbReference type="PANTHER" id="PTHR46519">
    <property type="entry name" value="RING/U-BOX SUPERFAMILY PROTEIN"/>
    <property type="match status" value="1"/>
</dbReference>
<comment type="caution">
    <text evidence="6">The sequence shown here is derived from an EMBL/GenBank/DDBJ whole genome shotgun (WGS) entry which is preliminary data.</text>
</comment>
<evidence type="ECO:0000313" key="6">
    <source>
        <dbReference type="EMBL" id="KAK2173937.1"/>
    </source>
</evidence>
<evidence type="ECO:0000256" key="1">
    <source>
        <dbReference type="ARBA" id="ARBA00022771"/>
    </source>
</evidence>
<dbReference type="Proteomes" id="UP001209878">
    <property type="component" value="Unassembled WGS sequence"/>
</dbReference>
<feature type="domain" description="RING-type" evidence="5">
    <location>
        <begin position="468"/>
        <end position="507"/>
    </location>
</feature>
<keyword evidence="7" id="KW-1185">Reference proteome</keyword>
<dbReference type="SUPFAM" id="SSF57850">
    <property type="entry name" value="RING/U-box"/>
    <property type="match status" value="1"/>
</dbReference>
<keyword evidence="1 3" id="KW-0479">Metal-binding</keyword>
<keyword evidence="2" id="KW-0862">Zinc</keyword>
<organism evidence="6 7">
    <name type="scientific">Ridgeia piscesae</name>
    <name type="common">Tubeworm</name>
    <dbReference type="NCBI Taxonomy" id="27915"/>
    <lineage>
        <taxon>Eukaryota</taxon>
        <taxon>Metazoa</taxon>
        <taxon>Spiralia</taxon>
        <taxon>Lophotrochozoa</taxon>
        <taxon>Annelida</taxon>
        <taxon>Polychaeta</taxon>
        <taxon>Sedentaria</taxon>
        <taxon>Canalipalpata</taxon>
        <taxon>Sabellida</taxon>
        <taxon>Siboglinidae</taxon>
        <taxon>Ridgeia</taxon>
    </lineage>
</organism>
<dbReference type="AlphaFoldDB" id="A0AAD9KM86"/>